<evidence type="ECO:0000313" key="13">
    <source>
        <dbReference type="Proteomes" id="UP000007041"/>
    </source>
</evidence>
<dbReference type="eggNOG" id="COG1947">
    <property type="taxonomic scope" value="Bacteria"/>
</dbReference>
<evidence type="ECO:0000256" key="5">
    <source>
        <dbReference type="ARBA" id="ARBA00022741"/>
    </source>
</evidence>
<dbReference type="NCBIfam" id="TIGR00154">
    <property type="entry name" value="ispE"/>
    <property type="match status" value="1"/>
</dbReference>
<dbReference type="STRING" id="1511.CLOST_0931"/>
<dbReference type="InterPro" id="IPR004424">
    <property type="entry name" value="IspE"/>
</dbReference>
<dbReference type="EC" id="2.7.1.148" evidence="2 9"/>
<dbReference type="GO" id="GO:0005524">
    <property type="term" value="F:ATP binding"/>
    <property type="evidence" value="ECO:0007669"/>
    <property type="project" value="UniProtKB-UniRule"/>
</dbReference>
<keyword evidence="13" id="KW-1185">Reference proteome</keyword>
<evidence type="ECO:0000256" key="8">
    <source>
        <dbReference type="ARBA" id="ARBA00032554"/>
    </source>
</evidence>
<dbReference type="InterPro" id="IPR036554">
    <property type="entry name" value="GHMP_kinase_C_sf"/>
</dbReference>
<feature type="domain" description="GHMP kinase C-terminal" evidence="11">
    <location>
        <begin position="208"/>
        <end position="291"/>
    </location>
</feature>
<dbReference type="HOGENOM" id="CLU_053057_1_1_9"/>
<dbReference type="UniPathway" id="UPA00056">
    <property type="reaction ID" value="UER00094"/>
</dbReference>
<evidence type="ECO:0000256" key="1">
    <source>
        <dbReference type="ARBA" id="ARBA00009684"/>
    </source>
</evidence>
<gene>
    <name evidence="9 12" type="primary">ispE</name>
    <name evidence="12" type="ordered locus">CLOST_0931</name>
</gene>
<evidence type="ECO:0000256" key="4">
    <source>
        <dbReference type="ARBA" id="ARBA00022679"/>
    </source>
</evidence>
<dbReference type="HAMAP" id="MF_00061">
    <property type="entry name" value="IspE"/>
    <property type="match status" value="1"/>
</dbReference>
<dbReference type="InterPro" id="IPR020568">
    <property type="entry name" value="Ribosomal_Su5_D2-typ_SF"/>
</dbReference>
<feature type="binding site" evidence="9">
    <location>
        <begin position="112"/>
        <end position="122"/>
    </location>
    <ligand>
        <name>ATP</name>
        <dbReference type="ChEBI" id="CHEBI:30616"/>
    </ligand>
</feature>
<feature type="active site" evidence="9">
    <location>
        <position position="29"/>
    </location>
</feature>
<name>E3PX91_ACESD</name>
<keyword evidence="7 9" id="KW-0067">ATP-binding</keyword>
<evidence type="ECO:0000256" key="3">
    <source>
        <dbReference type="ARBA" id="ARBA00017473"/>
    </source>
</evidence>
<accession>E3PX91</accession>
<keyword evidence="6 9" id="KW-0418">Kinase</keyword>
<dbReference type="EMBL" id="FP565809">
    <property type="protein sequence ID" value="CBH21056.1"/>
    <property type="molecule type" value="Genomic_DNA"/>
</dbReference>
<dbReference type="Proteomes" id="UP000007041">
    <property type="component" value="Chromosome"/>
</dbReference>
<dbReference type="Gene3D" id="3.30.70.890">
    <property type="entry name" value="GHMP kinase, C-terminal domain"/>
    <property type="match status" value="1"/>
</dbReference>
<dbReference type="InterPro" id="IPR006204">
    <property type="entry name" value="GHMP_kinase_N_dom"/>
</dbReference>
<dbReference type="AlphaFoldDB" id="E3PX91"/>
<feature type="domain" description="GHMP kinase N-terminal" evidence="10">
    <location>
        <begin position="86"/>
        <end position="162"/>
    </location>
</feature>
<reference evidence="13" key="1">
    <citation type="journal article" date="2010" name="BMC Genomics">
        <title>Clostridium sticklandii, a specialist in amino acid degradation:revisiting its metabolism through its genome sequence.</title>
        <authorList>
            <person name="Fonknechten N."/>
            <person name="Chaussonnerie S."/>
            <person name="Tricot S."/>
            <person name="Lajus A."/>
            <person name="Andreesen J.R."/>
            <person name="Perchat N."/>
            <person name="Pelletier E."/>
            <person name="Gouyvenoux M."/>
            <person name="Barbe V."/>
            <person name="Salanoubat M."/>
            <person name="Le Paslier D."/>
            <person name="Weissenbach J."/>
            <person name="Cohen G.N."/>
            <person name="Kreimeyer A."/>
        </authorList>
    </citation>
    <scope>NUCLEOTIDE SEQUENCE [LARGE SCALE GENOMIC DNA]</scope>
    <source>
        <strain evidence="13">ATCC 12662 / DSM 519 / JCM 1433 / CCUG 9281 / NCIMB 10654 / HF</strain>
    </source>
</reference>
<keyword evidence="5 9" id="KW-0547">Nucleotide-binding</keyword>
<feature type="active site" evidence="9">
    <location>
        <position position="154"/>
    </location>
</feature>
<dbReference type="Gene3D" id="3.30.230.10">
    <property type="match status" value="1"/>
</dbReference>
<comment type="function">
    <text evidence="9">Catalyzes the phosphorylation of the position 2 hydroxy group of 4-diphosphocytidyl-2C-methyl-D-erythritol.</text>
</comment>
<dbReference type="SUPFAM" id="SSF54211">
    <property type="entry name" value="Ribosomal protein S5 domain 2-like"/>
    <property type="match status" value="1"/>
</dbReference>
<dbReference type="GO" id="GO:0019288">
    <property type="term" value="P:isopentenyl diphosphate biosynthetic process, methylerythritol 4-phosphate pathway"/>
    <property type="evidence" value="ECO:0007669"/>
    <property type="project" value="UniProtKB-UniRule"/>
</dbReference>
<dbReference type="GO" id="GO:0050515">
    <property type="term" value="F:4-(cytidine 5'-diphospho)-2-C-methyl-D-erythritol kinase activity"/>
    <property type="evidence" value="ECO:0007669"/>
    <property type="project" value="UniProtKB-UniRule"/>
</dbReference>
<dbReference type="InterPro" id="IPR013750">
    <property type="entry name" value="GHMP_kinase_C_dom"/>
</dbReference>
<comment type="pathway">
    <text evidence="9">Isoprenoid biosynthesis; isopentenyl diphosphate biosynthesis via DXP pathway; isopentenyl diphosphate from 1-deoxy-D-xylulose 5-phosphate: step 3/6.</text>
</comment>
<organism evidence="12 13">
    <name type="scientific">Acetoanaerobium sticklandii (strain ATCC 12662 / DSM 519 / JCM 1433 / CCUG 9281 / NCIMB 10654 / HF)</name>
    <name type="common">Clostridium sticklandii</name>
    <dbReference type="NCBI Taxonomy" id="499177"/>
    <lineage>
        <taxon>Bacteria</taxon>
        <taxon>Bacillati</taxon>
        <taxon>Bacillota</taxon>
        <taxon>Clostridia</taxon>
        <taxon>Peptostreptococcales</taxon>
        <taxon>Filifactoraceae</taxon>
        <taxon>Acetoanaerobium</taxon>
    </lineage>
</organism>
<dbReference type="KEGG" id="cst:CLOST_0931"/>
<dbReference type="Pfam" id="PF00288">
    <property type="entry name" value="GHMP_kinases_N"/>
    <property type="match status" value="1"/>
</dbReference>
<dbReference type="SUPFAM" id="SSF55060">
    <property type="entry name" value="GHMP Kinase, C-terminal domain"/>
    <property type="match status" value="1"/>
</dbReference>
<dbReference type="PIRSF" id="PIRSF010376">
    <property type="entry name" value="IspE"/>
    <property type="match status" value="1"/>
</dbReference>
<evidence type="ECO:0000256" key="7">
    <source>
        <dbReference type="ARBA" id="ARBA00022840"/>
    </source>
</evidence>
<dbReference type="InterPro" id="IPR014721">
    <property type="entry name" value="Ribsml_uS5_D2-typ_fold_subgr"/>
</dbReference>
<evidence type="ECO:0000259" key="10">
    <source>
        <dbReference type="Pfam" id="PF00288"/>
    </source>
</evidence>
<sequence length="309" mass="34181">MFLLYKKYIIINCPFGGSMEKLVVKANAKINLTLDVIDKREDGYHLLDMVMHSVGIYDEITIKKNYENNIKVSCDNNSLEIDEMNSAFKAAKLIMEEKEFSGVDIHINKTIPIGAGMAGGSADAAAVIVGINELFNLNMSLEEMKSIALKIGADVPFCIEGGCVRATGIGEKMEKLPIMDLNLLIIKPDESISTAFVYKNLILSELANRPDNNGFIKAMNNNLDEMVKTMGNVLESVTASKVSFINEIKKDMINGKAKISMMTGSGTAVFGIFESISDLKDCYESLRFKYNEIFVTKTERGGVYIESRD</sequence>
<dbReference type="Pfam" id="PF08544">
    <property type="entry name" value="GHMP_kinases_C"/>
    <property type="match status" value="1"/>
</dbReference>
<keyword evidence="4 9" id="KW-0808">Transferase</keyword>
<evidence type="ECO:0000313" key="12">
    <source>
        <dbReference type="EMBL" id="CBH21056.1"/>
    </source>
</evidence>
<comment type="similarity">
    <text evidence="1 9">Belongs to the GHMP kinase family. IspE subfamily.</text>
</comment>
<keyword evidence="9" id="KW-0414">Isoprene biosynthesis</keyword>
<comment type="catalytic activity">
    <reaction evidence="9">
        <text>4-CDP-2-C-methyl-D-erythritol + ATP = 4-CDP-2-C-methyl-D-erythritol 2-phosphate + ADP + H(+)</text>
        <dbReference type="Rhea" id="RHEA:18437"/>
        <dbReference type="ChEBI" id="CHEBI:15378"/>
        <dbReference type="ChEBI" id="CHEBI:30616"/>
        <dbReference type="ChEBI" id="CHEBI:57823"/>
        <dbReference type="ChEBI" id="CHEBI:57919"/>
        <dbReference type="ChEBI" id="CHEBI:456216"/>
        <dbReference type="EC" id="2.7.1.148"/>
    </reaction>
</comment>
<dbReference type="GO" id="GO:0016114">
    <property type="term" value="P:terpenoid biosynthetic process"/>
    <property type="evidence" value="ECO:0007669"/>
    <property type="project" value="UniProtKB-UniRule"/>
</dbReference>
<evidence type="ECO:0000256" key="2">
    <source>
        <dbReference type="ARBA" id="ARBA00012052"/>
    </source>
</evidence>
<protein>
    <recommendedName>
        <fullName evidence="3 9">4-diphosphocytidyl-2-C-methyl-D-erythritol kinase</fullName>
        <shortName evidence="9">CMK</shortName>
        <ecNumber evidence="2 9">2.7.1.148</ecNumber>
    </recommendedName>
    <alternativeName>
        <fullName evidence="8 9">4-(cytidine-5'-diphospho)-2-C-methyl-D-erythritol kinase</fullName>
    </alternativeName>
</protein>
<evidence type="ECO:0000256" key="6">
    <source>
        <dbReference type="ARBA" id="ARBA00022777"/>
    </source>
</evidence>
<dbReference type="PANTHER" id="PTHR43527:SF2">
    <property type="entry name" value="4-DIPHOSPHOCYTIDYL-2-C-METHYL-D-ERYTHRITOL KINASE, CHLOROPLASTIC"/>
    <property type="match status" value="1"/>
</dbReference>
<proteinExistence type="inferred from homology"/>
<evidence type="ECO:0000259" key="11">
    <source>
        <dbReference type="Pfam" id="PF08544"/>
    </source>
</evidence>
<evidence type="ECO:0000256" key="9">
    <source>
        <dbReference type="HAMAP-Rule" id="MF_00061"/>
    </source>
</evidence>
<dbReference type="PANTHER" id="PTHR43527">
    <property type="entry name" value="4-DIPHOSPHOCYTIDYL-2-C-METHYL-D-ERYTHRITOL KINASE, CHLOROPLASTIC"/>
    <property type="match status" value="1"/>
</dbReference>